<dbReference type="SUPFAM" id="SSF51445">
    <property type="entry name" value="(Trans)glycosidases"/>
    <property type="match status" value="1"/>
</dbReference>
<dbReference type="PROSITE" id="PS51257">
    <property type="entry name" value="PROKAR_LIPOPROTEIN"/>
    <property type="match status" value="1"/>
</dbReference>
<feature type="active site" description="Proton donor" evidence="4">
    <location>
        <position position="156"/>
    </location>
</feature>
<evidence type="ECO:0000313" key="8">
    <source>
        <dbReference type="Proteomes" id="UP000042997"/>
    </source>
</evidence>
<dbReference type="PANTHER" id="PTHR40079:SF4">
    <property type="entry name" value="GH26 DOMAIN-CONTAINING PROTEIN-RELATED"/>
    <property type="match status" value="1"/>
</dbReference>
<proteinExistence type="inferred from homology"/>
<keyword evidence="3 4" id="KW-0326">Glycosidase</keyword>
<evidence type="ECO:0000256" key="2">
    <source>
        <dbReference type="ARBA" id="ARBA00022801"/>
    </source>
</evidence>
<evidence type="ECO:0000256" key="1">
    <source>
        <dbReference type="ARBA" id="ARBA00007754"/>
    </source>
</evidence>
<dbReference type="eggNOG" id="COG4124">
    <property type="taxonomic scope" value="Bacteria"/>
</dbReference>
<dbReference type="RefSeq" id="WP_017681691.1">
    <property type="nucleotide sequence ID" value="NZ_CP023714.1"/>
</dbReference>
<dbReference type="GO" id="GO:0016985">
    <property type="term" value="F:mannan endo-1,4-beta-mannosidase activity"/>
    <property type="evidence" value="ECO:0007669"/>
    <property type="project" value="UniProtKB-EC"/>
</dbReference>
<feature type="domain" description="GH26" evidence="6">
    <location>
        <begin position="29"/>
        <end position="322"/>
    </location>
</feature>
<dbReference type="PRINTS" id="PR00739">
    <property type="entry name" value="GLHYDRLASE26"/>
</dbReference>
<dbReference type="GO" id="GO:0006080">
    <property type="term" value="P:substituted mannan metabolic process"/>
    <property type="evidence" value="ECO:0007669"/>
    <property type="project" value="InterPro"/>
</dbReference>
<dbReference type="InterPro" id="IPR017853">
    <property type="entry name" value="GH"/>
</dbReference>
<feature type="active site" description="Nucleophile" evidence="4">
    <location>
        <position position="266"/>
    </location>
</feature>
<dbReference type="PROSITE" id="PS51764">
    <property type="entry name" value="GH26"/>
    <property type="match status" value="1"/>
</dbReference>
<gene>
    <name evidence="7" type="ORF">RHRU231_390066</name>
</gene>
<sequence>MRSGHARPASVAAGLAVAVSAAVGCAPAVDCGAVVTPLHEPVGACLRFGVSTPGGPTAVDEFERVAEIAGTPPTVVLSFSDFASPPPVAGLAAVRRLGADPIVTWEPWRWLGDGRYERSEFTMASIVAGVHDDYLYRWADELAAWGSTVYLRFAHEPNGTWYPWSPTGGTPPHVYVAAWRHVHELFASKGVANVKWVWAPNVSFEGSSAIADLYPGAEYVDVVGVDGYNWGATQPWSRWTSPRELFEETLDELGRIAPGKPIAVTEVGSTDVGGSKPDWVADLISFLDDRADVAAFVWFDHDKETDWRLASTPESAAALAEALQRRQR</sequence>
<evidence type="ECO:0000256" key="5">
    <source>
        <dbReference type="SAM" id="SignalP"/>
    </source>
</evidence>
<dbReference type="Proteomes" id="UP000042997">
    <property type="component" value="Unassembled WGS sequence"/>
</dbReference>
<feature type="chain" id="PRO_5001932737" evidence="5">
    <location>
        <begin position="29"/>
        <end position="328"/>
    </location>
</feature>
<dbReference type="EC" id="3.2.1.78" evidence="7"/>
<accession>A0A098BHG7</accession>
<name>A0A098BHG7_9NOCA</name>
<dbReference type="Pfam" id="PF02156">
    <property type="entry name" value="Glyco_hydro_26"/>
    <property type="match status" value="1"/>
</dbReference>
<evidence type="ECO:0000256" key="4">
    <source>
        <dbReference type="PROSITE-ProRule" id="PRU01100"/>
    </source>
</evidence>
<dbReference type="InterPro" id="IPR022790">
    <property type="entry name" value="GH26_dom"/>
</dbReference>
<organism evidence="7 8">
    <name type="scientific">Rhodococcus ruber</name>
    <dbReference type="NCBI Taxonomy" id="1830"/>
    <lineage>
        <taxon>Bacteria</taxon>
        <taxon>Bacillati</taxon>
        <taxon>Actinomycetota</taxon>
        <taxon>Actinomycetes</taxon>
        <taxon>Mycobacteriales</taxon>
        <taxon>Nocardiaceae</taxon>
        <taxon>Rhodococcus</taxon>
    </lineage>
</organism>
<dbReference type="Gene3D" id="3.20.20.80">
    <property type="entry name" value="Glycosidases"/>
    <property type="match status" value="1"/>
</dbReference>
<dbReference type="PANTHER" id="PTHR40079">
    <property type="entry name" value="MANNAN ENDO-1,4-BETA-MANNOSIDASE E-RELATED"/>
    <property type="match status" value="1"/>
</dbReference>
<keyword evidence="5" id="KW-0732">Signal</keyword>
<comment type="similarity">
    <text evidence="1 4">Belongs to the glycosyl hydrolase 26 family.</text>
</comment>
<dbReference type="GeneID" id="66835721"/>
<evidence type="ECO:0000313" key="7">
    <source>
        <dbReference type="EMBL" id="CDZ88149.1"/>
    </source>
</evidence>
<dbReference type="AlphaFoldDB" id="A0A098BHG7"/>
<evidence type="ECO:0000259" key="6">
    <source>
        <dbReference type="PROSITE" id="PS51764"/>
    </source>
</evidence>
<evidence type="ECO:0000256" key="3">
    <source>
        <dbReference type="ARBA" id="ARBA00023295"/>
    </source>
</evidence>
<dbReference type="InterPro" id="IPR000805">
    <property type="entry name" value="Glyco_hydro_26"/>
</dbReference>
<feature type="signal peptide" evidence="5">
    <location>
        <begin position="1"/>
        <end position="28"/>
    </location>
</feature>
<keyword evidence="2 4" id="KW-0378">Hydrolase</keyword>
<reference evidence="7 8" key="1">
    <citation type="journal article" date="2014" name="Genome Announc.">
        <title>Draft Genome Sequence of Propane- and Butane-Oxidizing Actinobacterium Rhodococcus ruber IEGM 231.</title>
        <authorList>
            <person name="Ivshina I.B."/>
            <person name="Kuyukina M.S."/>
            <person name="Krivoruchko A.V."/>
            <person name="Barbe V."/>
            <person name="Fischer C."/>
        </authorList>
    </citation>
    <scope>NUCLEOTIDE SEQUENCE [LARGE SCALE GENOMIC DNA]</scope>
</reference>
<dbReference type="EMBL" id="CCSD01000049">
    <property type="protein sequence ID" value="CDZ88149.1"/>
    <property type="molecule type" value="Genomic_DNA"/>
</dbReference>
<protein>
    <submittedName>
        <fullName evidence="7">Endoglucanase</fullName>
        <ecNumber evidence="7">3.2.1.78</ecNumber>
    </submittedName>
</protein>